<dbReference type="EMBL" id="SJPF01000004">
    <property type="protein sequence ID" value="TWT31367.1"/>
    <property type="molecule type" value="Genomic_DNA"/>
</dbReference>
<dbReference type="SUPFAM" id="SSF52949">
    <property type="entry name" value="Macro domain-like"/>
    <property type="match status" value="1"/>
</dbReference>
<dbReference type="PANTHER" id="PTHR35596:SF1">
    <property type="entry name" value="MICROBIAL-TYPE PARG CATALYTIC DOMAIN-CONTAINING PROTEIN"/>
    <property type="match status" value="1"/>
</dbReference>
<evidence type="ECO:0000313" key="2">
    <source>
        <dbReference type="EMBL" id="TWT31367.1"/>
    </source>
</evidence>
<gene>
    <name evidence="2" type="ORF">Enr8_32880</name>
</gene>
<dbReference type="PIRSF" id="PIRSF014899">
    <property type="entry name" value="UCP014899"/>
    <property type="match status" value="1"/>
</dbReference>
<dbReference type="Pfam" id="PF10021">
    <property type="entry name" value="PARG_cat_microb"/>
    <property type="match status" value="1"/>
</dbReference>
<reference evidence="2 3" key="1">
    <citation type="submission" date="2019-02" db="EMBL/GenBank/DDBJ databases">
        <title>Deep-cultivation of Planctomycetes and their phenomic and genomic characterization uncovers novel biology.</title>
        <authorList>
            <person name="Wiegand S."/>
            <person name="Jogler M."/>
            <person name="Boedeker C."/>
            <person name="Pinto D."/>
            <person name="Vollmers J."/>
            <person name="Rivas-Marin E."/>
            <person name="Kohn T."/>
            <person name="Peeters S.H."/>
            <person name="Heuer A."/>
            <person name="Rast P."/>
            <person name="Oberbeckmann S."/>
            <person name="Bunk B."/>
            <person name="Jeske O."/>
            <person name="Meyerdierks A."/>
            <person name="Storesund J.E."/>
            <person name="Kallscheuer N."/>
            <person name="Luecker S."/>
            <person name="Lage O.M."/>
            <person name="Pohl T."/>
            <person name="Merkel B.J."/>
            <person name="Hornburger P."/>
            <person name="Mueller R.-W."/>
            <person name="Bruemmer F."/>
            <person name="Labrenz M."/>
            <person name="Spormann A.M."/>
            <person name="Op Den Camp H."/>
            <person name="Overmann J."/>
            <person name="Amann R."/>
            <person name="Jetten M.S.M."/>
            <person name="Mascher T."/>
            <person name="Medema M.H."/>
            <person name="Devos D.P."/>
            <person name="Kaster A.-K."/>
            <person name="Ovreas L."/>
            <person name="Rohde M."/>
            <person name="Galperin M.Y."/>
            <person name="Jogler C."/>
        </authorList>
    </citation>
    <scope>NUCLEOTIDE SEQUENCE [LARGE SCALE GENOMIC DNA]</scope>
    <source>
        <strain evidence="2 3">Enr8</strain>
    </source>
</reference>
<dbReference type="InterPro" id="IPR043472">
    <property type="entry name" value="Macro_dom-like"/>
</dbReference>
<evidence type="ECO:0000313" key="3">
    <source>
        <dbReference type="Proteomes" id="UP000318878"/>
    </source>
</evidence>
<protein>
    <recommendedName>
        <fullName evidence="1">Microbial-type PARG catalytic domain-containing protein</fullName>
    </recommendedName>
</protein>
<organism evidence="2 3">
    <name type="scientific">Blastopirellula retiformator</name>
    <dbReference type="NCBI Taxonomy" id="2527970"/>
    <lineage>
        <taxon>Bacteria</taxon>
        <taxon>Pseudomonadati</taxon>
        <taxon>Planctomycetota</taxon>
        <taxon>Planctomycetia</taxon>
        <taxon>Pirellulales</taxon>
        <taxon>Pirellulaceae</taxon>
        <taxon>Blastopirellula</taxon>
    </lineage>
</organism>
<sequence length="279" mass="30458">MTSRSTRRSIAGETVEILDRGTYVSNGEQVSIEPQLTESLAGTRLYTPEQAESLAAKLAAPDSPHNTQLRVDNCTTFAAVRRQIAEGFRDPVCLNFASAKNQGGGFLGGSQAQEESLARASGLYASLQKAPTYYEVNRAGGSCLYTHHLIYSPRAPVFRDDDDQLLPQPYATSIITSPAVNAGAVRQNEPQNVTQIEPVMRERLAHVLAVALAHGHDAIVLGAWGCGVFRNDPGEVARWMHEALTQDPRFVGAFAKVDFAVLDFTSEKKTYEAFRQQFA</sequence>
<dbReference type="InterPro" id="IPR012664">
    <property type="entry name" value="CHP02452"/>
</dbReference>
<name>A0A5C5V0Q6_9BACT</name>
<dbReference type="PANTHER" id="PTHR35596">
    <property type="entry name" value="DUF2263 DOMAIN-CONTAINING PROTEIN"/>
    <property type="match status" value="1"/>
</dbReference>
<accession>A0A5C5V0Q6</accession>
<dbReference type="NCBIfam" id="TIGR02452">
    <property type="entry name" value="TIGR02452 family protein"/>
    <property type="match status" value="1"/>
</dbReference>
<dbReference type="AlphaFoldDB" id="A0A5C5V0Q6"/>
<dbReference type="InterPro" id="IPR019261">
    <property type="entry name" value="PARG_cat_microbial"/>
</dbReference>
<dbReference type="Gene3D" id="3.40.220.10">
    <property type="entry name" value="Leucine Aminopeptidase, subunit E, domain 1"/>
    <property type="match status" value="1"/>
</dbReference>
<proteinExistence type="predicted"/>
<feature type="domain" description="Microbial-type PARG catalytic" evidence="1">
    <location>
        <begin position="11"/>
        <end position="160"/>
    </location>
</feature>
<comment type="caution">
    <text evidence="2">The sequence shown here is derived from an EMBL/GenBank/DDBJ whole genome shotgun (WGS) entry which is preliminary data.</text>
</comment>
<dbReference type="Proteomes" id="UP000318878">
    <property type="component" value="Unassembled WGS sequence"/>
</dbReference>
<keyword evidence="3" id="KW-1185">Reference proteome</keyword>
<evidence type="ECO:0000259" key="1">
    <source>
        <dbReference type="Pfam" id="PF10021"/>
    </source>
</evidence>
<dbReference type="RefSeq" id="WP_222434885.1">
    <property type="nucleotide sequence ID" value="NZ_SJPF01000004.1"/>
</dbReference>